<accession>A0A317ZJQ9</accession>
<organism evidence="2 3">
    <name type="scientific">Coraliomargarita sinensis</name>
    <dbReference type="NCBI Taxonomy" id="2174842"/>
    <lineage>
        <taxon>Bacteria</taxon>
        <taxon>Pseudomonadati</taxon>
        <taxon>Verrucomicrobiota</taxon>
        <taxon>Opitutia</taxon>
        <taxon>Puniceicoccales</taxon>
        <taxon>Coraliomargaritaceae</taxon>
        <taxon>Coraliomargarita</taxon>
    </lineage>
</organism>
<gene>
    <name evidence="2" type="ORF">DDZ13_11515</name>
</gene>
<reference evidence="2 3" key="1">
    <citation type="submission" date="2018-05" db="EMBL/GenBank/DDBJ databases">
        <title>Coraliomargarita sinensis sp. nov., isolated from a marine solar saltern.</title>
        <authorList>
            <person name="Zhou L.Y."/>
        </authorList>
    </citation>
    <scope>NUCLEOTIDE SEQUENCE [LARGE SCALE GENOMIC DNA]</scope>
    <source>
        <strain evidence="2 3">WN38</strain>
    </source>
</reference>
<dbReference type="OrthoDB" id="181274at2"/>
<evidence type="ECO:0008006" key="4">
    <source>
        <dbReference type="Google" id="ProtNLM"/>
    </source>
</evidence>
<proteinExistence type="predicted"/>
<protein>
    <recommendedName>
        <fullName evidence="4">Tetratricopeptide repeat protein</fullName>
    </recommendedName>
</protein>
<dbReference type="RefSeq" id="WP_110131600.1">
    <property type="nucleotide sequence ID" value="NZ_QHJQ01000008.1"/>
</dbReference>
<dbReference type="SUPFAM" id="SSF48452">
    <property type="entry name" value="TPR-like"/>
    <property type="match status" value="3"/>
</dbReference>
<comment type="caution">
    <text evidence="2">The sequence shown here is derived from an EMBL/GenBank/DDBJ whole genome shotgun (WGS) entry which is preliminary data.</text>
</comment>
<dbReference type="PROSITE" id="PS50005">
    <property type="entry name" value="TPR"/>
    <property type="match status" value="1"/>
</dbReference>
<evidence type="ECO:0000313" key="3">
    <source>
        <dbReference type="Proteomes" id="UP000247099"/>
    </source>
</evidence>
<dbReference type="Pfam" id="PF13181">
    <property type="entry name" value="TPR_8"/>
    <property type="match status" value="2"/>
</dbReference>
<evidence type="ECO:0000313" key="2">
    <source>
        <dbReference type="EMBL" id="PXA03601.1"/>
    </source>
</evidence>
<keyword evidence="1" id="KW-0802">TPR repeat</keyword>
<dbReference type="Proteomes" id="UP000247099">
    <property type="component" value="Unassembled WGS sequence"/>
</dbReference>
<sequence length="977" mass="110065">MLQPKLILLSLVIGVASSPAIELPEAQYITDQLLDEKSNQVKRINPAEIYLKRVKEVEGTEARVKLWLDTYITWARSLSRTSDWEERERFARQIEEIGRYFPKKREWPILNKLLNDDDGAYTGSKTEGLKFLIALLQGDEATAIQMLPTTEQENEPNGKAANKGITGALIGLSNSSGSMGYQRLLPIYELAVKESSMPQLQRKAYAEIIHHIEQNPNRYYSEVPDLTQLYKGKALDAQIARLVNALGDNLRPHRLPRNMVSPVYAYIRAHDMVPNEGFLDYLDESSPTYSDDIAYYNDKREDLPATEQSYRIRISNALKSRDVEEAWKQWEAFAAADSKQAGNFIKSIFGYQSRNYPSETLQAIAVRLLEVGESPELLEILQSAMPLEAGKNDPLLARIRKLEKASSGSVKEIAYRKLEWDRLLSLGLHREASAAVQSILTESDRFLELLKSKNQTSSLIKYARAMDLIEEPELAGAIIELQKEALDTLENYQRQSLVGELATYYSQKGDDLAAYNQLKSALHGVTRNTLEQGRVNIVQTLALLTGLYTKNGQHQDAVHLLDHAIGWRAKDLKNVSIYNRDQIFEVDAAVSLHAIGRSHEARSILRDYLRYENNSADSAYKALIEIEGAAAGDFFRELAKEAPFEERPLIWQAVLLKDSGELEAAEEMARQAISIDPSDGEMNANNRLRAYAVLADILKARNNEEAEVFENVVAAVDLSEIADEYRTAGLHLDALRLYQESLALFADAYCVRFRAAVELEAAGQHADAEKHFEAAYTLMPDQFGRIESHCFGCEGAFEGERAETVAERVFTRMLAKRPEQASLHYLMGYLNESRNRPEDAVQNFKKAVELDPLYYNAWSHLRNLAARTSDHALGLKATKAMLEIAPSRTLGSLGGLTIAQTGQLWGTLESVLPIMPERSEQVYPLKASARMIEESGTQNFDNWRSSKDYQTAGSLFFLDYEIKQFLTESLNASNSRF</sequence>
<dbReference type="EMBL" id="QHJQ01000008">
    <property type="protein sequence ID" value="PXA03601.1"/>
    <property type="molecule type" value="Genomic_DNA"/>
</dbReference>
<dbReference type="InParanoid" id="A0A317ZJQ9"/>
<feature type="repeat" description="TPR" evidence="1">
    <location>
        <begin position="821"/>
        <end position="854"/>
    </location>
</feature>
<keyword evidence="3" id="KW-1185">Reference proteome</keyword>
<dbReference type="PROSITE" id="PS50096">
    <property type="entry name" value="IQ"/>
    <property type="match status" value="1"/>
</dbReference>
<dbReference type="SMART" id="SM00028">
    <property type="entry name" value="TPR"/>
    <property type="match status" value="4"/>
</dbReference>
<dbReference type="Gene3D" id="1.25.40.10">
    <property type="entry name" value="Tetratricopeptide repeat domain"/>
    <property type="match status" value="2"/>
</dbReference>
<dbReference type="InterPro" id="IPR019734">
    <property type="entry name" value="TPR_rpt"/>
</dbReference>
<name>A0A317ZJQ9_9BACT</name>
<dbReference type="InterPro" id="IPR011990">
    <property type="entry name" value="TPR-like_helical_dom_sf"/>
</dbReference>
<dbReference type="AlphaFoldDB" id="A0A317ZJQ9"/>
<evidence type="ECO:0000256" key="1">
    <source>
        <dbReference type="PROSITE-ProRule" id="PRU00339"/>
    </source>
</evidence>